<feature type="transmembrane region" description="Helical" evidence="6">
    <location>
        <begin position="305"/>
        <end position="330"/>
    </location>
</feature>
<feature type="compositionally biased region" description="Polar residues" evidence="5">
    <location>
        <begin position="523"/>
        <end position="535"/>
    </location>
</feature>
<evidence type="ECO:0000313" key="8">
    <source>
        <dbReference type="Proteomes" id="UP000518752"/>
    </source>
</evidence>
<sequence length="535" mass="56712">MPSFTYTIEDFSPAIIYSPDWGQGSSTSDNQASKYSASSFFATSVSSGTASFTFNGTGVQLSGAKRGNHGLYQVTIDGTKFPAASGQSADPGIFQTSLFSKTDLSQGLHTVVLENQGGSGQFVDLDFITVHGNIGLSNELLSVATVEDDDTSFVYSPTNAWITNPDSLGFFSGSSGHATTTPGASFTYTFSVSDDSDIASRLDTYLSWFGNLGDGVSLYGPVGPAYSPFAVQLNSDSLSFTAQKGLNASQVMLYHADNLGPGPHTLKLLYQPSATGQVFAIDYAQVFNTPSTSDSSASSGSSSGLSGGAIAGLVIGLLFFASLLLLGLWWHLRRRRNNYSLSRRNILESELGARSKVLPKSYPDISGPAMYEHRVEPDTIQYPPAEDPQAVAPAATFMDFNSTHAASTEDARSEYISHYAPSTHSLTRSITNSTSPRMNASRASSLARGNSKGTMSTLPSSAGQSLSGIPVSQLQATRMVVNGRPQDFGAVEEESASASGSTVTLTRPHTYTEHHPPPDYHQATETFDLNASNPP</sequence>
<dbReference type="GO" id="GO:0016020">
    <property type="term" value="C:membrane"/>
    <property type="evidence" value="ECO:0007669"/>
    <property type="project" value="UniProtKB-SubCell"/>
</dbReference>
<proteinExistence type="predicted"/>
<keyword evidence="2 6" id="KW-0812">Transmembrane</keyword>
<organism evidence="7 8">
    <name type="scientific">Collybiopsis confluens</name>
    <dbReference type="NCBI Taxonomy" id="2823264"/>
    <lineage>
        <taxon>Eukaryota</taxon>
        <taxon>Fungi</taxon>
        <taxon>Dikarya</taxon>
        <taxon>Basidiomycota</taxon>
        <taxon>Agaricomycotina</taxon>
        <taxon>Agaricomycetes</taxon>
        <taxon>Agaricomycetidae</taxon>
        <taxon>Agaricales</taxon>
        <taxon>Marasmiineae</taxon>
        <taxon>Omphalotaceae</taxon>
        <taxon>Collybiopsis</taxon>
    </lineage>
</organism>
<keyword evidence="3 6" id="KW-1133">Transmembrane helix</keyword>
<dbReference type="InterPro" id="IPR051694">
    <property type="entry name" value="Immunoregulatory_rcpt-like"/>
</dbReference>
<evidence type="ECO:0000313" key="7">
    <source>
        <dbReference type="EMBL" id="KAF5393204.1"/>
    </source>
</evidence>
<evidence type="ECO:0000256" key="2">
    <source>
        <dbReference type="ARBA" id="ARBA00022692"/>
    </source>
</evidence>
<reference evidence="7 8" key="1">
    <citation type="journal article" date="2020" name="ISME J.">
        <title>Uncovering the hidden diversity of litter-decomposition mechanisms in mushroom-forming fungi.</title>
        <authorList>
            <person name="Floudas D."/>
            <person name="Bentzer J."/>
            <person name="Ahren D."/>
            <person name="Johansson T."/>
            <person name="Persson P."/>
            <person name="Tunlid A."/>
        </authorList>
    </citation>
    <scope>NUCLEOTIDE SEQUENCE [LARGE SCALE GENOMIC DNA]</scope>
    <source>
        <strain evidence="7 8">CBS 406.79</strain>
    </source>
</reference>
<evidence type="ECO:0000256" key="4">
    <source>
        <dbReference type="ARBA" id="ARBA00023136"/>
    </source>
</evidence>
<dbReference type="PANTHER" id="PTHR15549">
    <property type="entry name" value="PAIRED IMMUNOGLOBULIN-LIKE TYPE 2 RECEPTOR"/>
    <property type="match status" value="1"/>
</dbReference>
<dbReference type="EMBL" id="JAACJN010000002">
    <property type="protein sequence ID" value="KAF5393204.1"/>
    <property type="molecule type" value="Genomic_DNA"/>
</dbReference>
<comment type="caution">
    <text evidence="7">The sequence shown here is derived from an EMBL/GenBank/DDBJ whole genome shotgun (WGS) entry which is preliminary data.</text>
</comment>
<dbReference type="GO" id="GO:0071944">
    <property type="term" value="C:cell periphery"/>
    <property type="evidence" value="ECO:0007669"/>
    <property type="project" value="UniProtKB-ARBA"/>
</dbReference>
<feature type="region of interest" description="Disordered" evidence="5">
    <location>
        <begin position="426"/>
        <end position="467"/>
    </location>
</feature>
<dbReference type="OrthoDB" id="2564234at2759"/>
<gene>
    <name evidence="7" type="ORF">D9757_000534</name>
</gene>
<dbReference type="Proteomes" id="UP000518752">
    <property type="component" value="Unassembled WGS sequence"/>
</dbReference>
<evidence type="ECO:0008006" key="9">
    <source>
        <dbReference type="Google" id="ProtNLM"/>
    </source>
</evidence>
<name>A0A8H5MGP6_9AGAR</name>
<dbReference type="AlphaFoldDB" id="A0A8H5MGP6"/>
<comment type="subcellular location">
    <subcellularLocation>
        <location evidence="1">Membrane</location>
        <topology evidence="1">Single-pass membrane protein</topology>
    </subcellularLocation>
</comment>
<evidence type="ECO:0000256" key="5">
    <source>
        <dbReference type="SAM" id="MobiDB-lite"/>
    </source>
</evidence>
<protein>
    <recommendedName>
        <fullName evidence="9">Transmembrane protein</fullName>
    </recommendedName>
</protein>
<evidence type="ECO:0000256" key="6">
    <source>
        <dbReference type="SAM" id="Phobius"/>
    </source>
</evidence>
<evidence type="ECO:0000256" key="3">
    <source>
        <dbReference type="ARBA" id="ARBA00022989"/>
    </source>
</evidence>
<keyword evidence="4 6" id="KW-0472">Membrane</keyword>
<evidence type="ECO:0000256" key="1">
    <source>
        <dbReference type="ARBA" id="ARBA00004167"/>
    </source>
</evidence>
<accession>A0A8H5MGP6</accession>
<keyword evidence="8" id="KW-1185">Reference proteome</keyword>
<dbReference type="Gene3D" id="2.60.120.260">
    <property type="entry name" value="Galactose-binding domain-like"/>
    <property type="match status" value="1"/>
</dbReference>
<feature type="region of interest" description="Disordered" evidence="5">
    <location>
        <begin position="490"/>
        <end position="535"/>
    </location>
</feature>